<gene>
    <name evidence="1" type="ORF">OH143_10905</name>
</gene>
<dbReference type="EMBL" id="CP109831">
    <property type="protein sequence ID" value="UYU18201.1"/>
    <property type="molecule type" value="Genomic_DNA"/>
</dbReference>
<dbReference type="InterPro" id="IPR027790">
    <property type="entry name" value="AdoMet_synthase_2_family"/>
</dbReference>
<organism evidence="1 2">
    <name type="scientific">Methanoculleus submarinus</name>
    <dbReference type="NCBI Taxonomy" id="204050"/>
    <lineage>
        <taxon>Archaea</taxon>
        <taxon>Methanobacteriati</taxon>
        <taxon>Methanobacteriota</taxon>
        <taxon>Stenosarchaea group</taxon>
        <taxon>Methanomicrobia</taxon>
        <taxon>Methanomicrobiales</taxon>
        <taxon>Methanomicrobiaceae</taxon>
        <taxon>Methanoculleus</taxon>
    </lineage>
</organism>
<dbReference type="EC" id="2.5.1.6" evidence="1"/>
<sequence length="400" mass="43246">MTRNISVEGLDQIPIEKQRIELVERKCLGHPDSLADGIAESISRALSRSYLEECGSVLHHNTDQGEVVAGESLPKFGGGTITKPIYFLISGRATKTFNGINIPADAIAVEAARDYIKSILPAINMDRDIIVDCRMGKGSTDLQDVFRSCEGMVPRANDTSFGVGHAPFSEAESIVRGVSAFIDGTLRPKYPVIGQDCKIMCLRDGDAITLTIAMAFVDRYCSGIAEYIEQKNFLTEQIAAVAKQFTKRSVNVAVNTADDLEGGSVFLTVSGTSAEMGDDGSVGRGNRANGLITPNRPMSMEATSGKNPINHIGKIYNLLATQVAQDCVAKVDGIEEMYVRMLSQIGYPIDQPHVASAQILTKPGVDISSVKPDIEAIIDEWLEKTPTITEKVIRGELSTF</sequence>
<dbReference type="AlphaFoldDB" id="A0AAX3EAC2"/>
<dbReference type="NCBIfam" id="NF003364">
    <property type="entry name" value="PRK04439.1-3"/>
    <property type="match status" value="1"/>
</dbReference>
<dbReference type="KEGG" id="msum:OH143_10905"/>
<proteinExistence type="predicted"/>
<dbReference type="PANTHER" id="PTHR36697">
    <property type="entry name" value="S-ADENOSYLMETHIONINE SYNTHASE"/>
    <property type="match status" value="1"/>
</dbReference>
<evidence type="ECO:0000313" key="2">
    <source>
        <dbReference type="Proteomes" id="UP001156196"/>
    </source>
</evidence>
<reference evidence="1" key="1">
    <citation type="submission" date="2022-10" db="EMBL/GenBank/DDBJ databases">
        <title>Complete genome of Methanoculleus submarinus DSM 15122.</title>
        <authorList>
            <person name="Chen S.-C."/>
            <person name="Lai S.-J."/>
            <person name="You Y.-T."/>
        </authorList>
    </citation>
    <scope>NUCLEOTIDE SEQUENCE</scope>
    <source>
        <strain evidence="1">DSM 15122</strain>
    </source>
</reference>
<dbReference type="Gene3D" id="3.30.300.280">
    <property type="entry name" value="S-adenosylmethionine synthetase, C-terminal domain"/>
    <property type="match status" value="1"/>
</dbReference>
<name>A0AAX3EAC2_9EURY</name>
<evidence type="ECO:0000313" key="1">
    <source>
        <dbReference type="EMBL" id="UYU18201.1"/>
    </source>
</evidence>
<dbReference type="Gene3D" id="3.30.300.10">
    <property type="match status" value="1"/>
</dbReference>
<dbReference type="Pfam" id="PF01941">
    <property type="entry name" value="AdoMet_Synthase"/>
    <property type="match status" value="1"/>
</dbReference>
<dbReference type="GeneID" id="4848210"/>
<accession>A0AAX3EAC2</accession>
<dbReference type="InterPro" id="IPR042544">
    <property type="entry name" value="AdoMet_synthase_3"/>
</dbReference>
<dbReference type="Proteomes" id="UP001156196">
    <property type="component" value="Chromosome"/>
</dbReference>
<dbReference type="RefSeq" id="WP_011843682.1">
    <property type="nucleotide sequence ID" value="NZ_CP109831.1"/>
</dbReference>
<dbReference type="GeneID" id="76731407"/>
<dbReference type="PANTHER" id="PTHR36697:SF1">
    <property type="entry name" value="S-ADENOSYLMETHIONINE SYNTHASE"/>
    <property type="match status" value="1"/>
</dbReference>
<keyword evidence="1" id="KW-0808">Transferase</keyword>
<dbReference type="GO" id="GO:0004478">
    <property type="term" value="F:methionine adenosyltransferase activity"/>
    <property type="evidence" value="ECO:0007669"/>
    <property type="project" value="UniProtKB-EC"/>
</dbReference>
<keyword evidence="2" id="KW-1185">Reference proteome</keyword>
<dbReference type="NCBIfam" id="NF003366">
    <property type="entry name" value="PRK04439.1-5"/>
    <property type="match status" value="1"/>
</dbReference>
<protein>
    <submittedName>
        <fullName evidence="1">Methionine adenosyltransferase</fullName>
        <ecNumber evidence="1">2.5.1.6</ecNumber>
    </submittedName>
</protein>